<comment type="function">
    <text evidence="2">An aminoacyl-tRNA editing enzyme that deacylates mischarged D-aminoacyl-tRNAs. Also deacylates mischarged glycyl-tRNA(Ala), protecting cells against glycine mischarging by AlaRS. Acts via tRNA-based rather than protein-based catalysis; rejects L-amino acids rather than detecting D-amino acids in the active site. By recycling D-aminoacyl-tRNA to D-amino acids and free tRNA molecules, this enzyme counteracts the toxicity associated with the formation of D-aminoacyl-tRNA entities in vivo and helps enforce protein L-homochirality.</text>
</comment>
<dbReference type="PANTHER" id="PTHR10472">
    <property type="entry name" value="D-TYROSYL-TRNA TYR DEACYLASE"/>
    <property type="match status" value="1"/>
</dbReference>
<comment type="caution">
    <text evidence="3">The sequence shown here is derived from an EMBL/GenBank/DDBJ whole genome shotgun (WGS) entry which is preliminary data.</text>
</comment>
<sequence length="150" mass="16742">MKVVLQKVSHASVMTNELFNEINKGFMLLVGVSETSTKEDAKKLAEKIVKARTFEDDDGKINLSLKDVDGEILSVSQFTLYADVKKGNRPSFINAASGDYAKELYEYFNEELRSHGVNVKTGFFGEHMDVRLTNSGPITLIYEAKEGKIV</sequence>
<evidence type="ECO:0000313" key="4">
    <source>
        <dbReference type="Proteomes" id="UP000579136"/>
    </source>
</evidence>
<keyword evidence="2" id="KW-0963">Cytoplasm</keyword>
<dbReference type="Pfam" id="PF02580">
    <property type="entry name" value="Tyr_Deacylase"/>
    <property type="match status" value="1"/>
</dbReference>
<comment type="catalytic activity">
    <reaction evidence="2">
        <text>a D-aminoacyl-tRNA + H2O = a tRNA + a D-alpha-amino acid + H(+)</text>
        <dbReference type="Rhea" id="RHEA:13953"/>
        <dbReference type="Rhea" id="RHEA-COMP:10123"/>
        <dbReference type="Rhea" id="RHEA-COMP:10124"/>
        <dbReference type="ChEBI" id="CHEBI:15377"/>
        <dbReference type="ChEBI" id="CHEBI:15378"/>
        <dbReference type="ChEBI" id="CHEBI:59871"/>
        <dbReference type="ChEBI" id="CHEBI:78442"/>
        <dbReference type="ChEBI" id="CHEBI:79333"/>
        <dbReference type="EC" id="3.1.1.96"/>
    </reaction>
</comment>
<proteinExistence type="inferred from homology"/>
<name>A0A9Q2HFK4_9STAP</name>
<dbReference type="GO" id="GO:0051500">
    <property type="term" value="F:D-tyrosyl-tRNA(Tyr) deacylase activity"/>
    <property type="evidence" value="ECO:0007669"/>
    <property type="project" value="TreeGrafter"/>
</dbReference>
<comment type="subcellular location">
    <subcellularLocation>
        <location evidence="2">Cytoplasm</location>
    </subcellularLocation>
</comment>
<keyword evidence="2 3" id="KW-0378">Hydrolase</keyword>
<comment type="catalytic activity">
    <reaction evidence="2">
        <text>glycyl-tRNA(Ala) + H2O = tRNA(Ala) + glycine + H(+)</text>
        <dbReference type="Rhea" id="RHEA:53744"/>
        <dbReference type="Rhea" id="RHEA-COMP:9657"/>
        <dbReference type="Rhea" id="RHEA-COMP:13640"/>
        <dbReference type="ChEBI" id="CHEBI:15377"/>
        <dbReference type="ChEBI" id="CHEBI:15378"/>
        <dbReference type="ChEBI" id="CHEBI:57305"/>
        <dbReference type="ChEBI" id="CHEBI:78442"/>
        <dbReference type="ChEBI" id="CHEBI:78522"/>
    </reaction>
</comment>
<dbReference type="GO" id="GO:0106026">
    <property type="term" value="F:Gly-tRNA(Ala) deacylase activity"/>
    <property type="evidence" value="ECO:0007669"/>
    <property type="project" value="UniProtKB-UniRule"/>
</dbReference>
<feature type="short sequence motif" description="Gly-cisPro motif, important for rejection of L-amino acids" evidence="2">
    <location>
        <begin position="136"/>
        <end position="137"/>
    </location>
</feature>
<dbReference type="AlphaFoldDB" id="A0A9Q2HFK4"/>
<dbReference type="GO" id="GO:0043908">
    <property type="term" value="F:Ser(Gly)-tRNA(Ala) hydrolase activity"/>
    <property type="evidence" value="ECO:0007669"/>
    <property type="project" value="UniProtKB-UniRule"/>
</dbReference>
<comment type="subunit">
    <text evidence="2">Homodimer.</text>
</comment>
<organism evidence="3 4">
    <name type="scientific">Nosocomiicoccus ampullae</name>
    <dbReference type="NCBI Taxonomy" id="489910"/>
    <lineage>
        <taxon>Bacteria</taxon>
        <taxon>Bacillati</taxon>
        <taxon>Bacillota</taxon>
        <taxon>Bacilli</taxon>
        <taxon>Bacillales</taxon>
        <taxon>Staphylococcaceae</taxon>
        <taxon>Nosocomiicoccus</taxon>
    </lineage>
</organism>
<comment type="domain">
    <text evidence="2">A Gly-cisPro motif from one monomer fits into the active site of the other monomer to allow specific chiral rejection of L-amino acids.</text>
</comment>
<dbReference type="PANTHER" id="PTHR10472:SF5">
    <property type="entry name" value="D-AMINOACYL-TRNA DEACYLASE 1"/>
    <property type="match status" value="1"/>
</dbReference>
<dbReference type="EC" id="3.1.1.96" evidence="2"/>
<dbReference type="InterPro" id="IPR023509">
    <property type="entry name" value="DTD-like_sf"/>
</dbReference>
<protein>
    <recommendedName>
        <fullName evidence="2">D-aminoacyl-tRNA deacylase</fullName>
        <shortName evidence="2">DTD</shortName>
        <ecNumber evidence="2">3.1.1.96</ecNumber>
    </recommendedName>
    <alternativeName>
        <fullName evidence="2">Gly-tRNA(Ala) deacylase</fullName>
        <ecNumber evidence="2">3.1.1.-</ecNumber>
    </alternativeName>
</protein>
<dbReference type="InterPro" id="IPR003732">
    <property type="entry name" value="Daa-tRNA_deacyls_DTD"/>
</dbReference>
<dbReference type="Gene3D" id="3.50.80.10">
    <property type="entry name" value="D-tyrosyl-tRNA(Tyr) deacylase"/>
    <property type="match status" value="1"/>
</dbReference>
<dbReference type="Proteomes" id="UP000579136">
    <property type="component" value="Unassembled WGS sequence"/>
</dbReference>
<dbReference type="RefSeq" id="WP_183674644.1">
    <property type="nucleotide sequence ID" value="NZ_CBCRYX010000005.1"/>
</dbReference>
<dbReference type="NCBIfam" id="TIGR00256">
    <property type="entry name" value="D-aminoacyl-tRNA deacylase"/>
    <property type="match status" value="1"/>
</dbReference>
<evidence type="ECO:0000313" key="3">
    <source>
        <dbReference type="EMBL" id="MBB5176338.1"/>
    </source>
</evidence>
<dbReference type="FunFam" id="3.50.80.10:FF:000001">
    <property type="entry name" value="D-aminoacyl-tRNA deacylase"/>
    <property type="match status" value="1"/>
</dbReference>
<keyword evidence="4" id="KW-1185">Reference proteome</keyword>
<comment type="similarity">
    <text evidence="1 2">Belongs to the DTD family.</text>
</comment>
<evidence type="ECO:0000256" key="1">
    <source>
        <dbReference type="ARBA" id="ARBA00009673"/>
    </source>
</evidence>
<dbReference type="HAMAP" id="MF_00518">
    <property type="entry name" value="Deacylase_Dtd"/>
    <property type="match status" value="1"/>
</dbReference>
<keyword evidence="2" id="KW-0694">RNA-binding</keyword>
<dbReference type="GO" id="GO:0005737">
    <property type="term" value="C:cytoplasm"/>
    <property type="evidence" value="ECO:0007669"/>
    <property type="project" value="UniProtKB-SubCell"/>
</dbReference>
<keyword evidence="2" id="KW-0820">tRNA-binding</keyword>
<gene>
    <name evidence="2" type="primary">dtd</name>
    <name evidence="3" type="ORF">HNQ45_001225</name>
</gene>
<evidence type="ECO:0000256" key="2">
    <source>
        <dbReference type="HAMAP-Rule" id="MF_00518"/>
    </source>
</evidence>
<dbReference type="EMBL" id="JACHHF010000006">
    <property type="protein sequence ID" value="MBB5176338.1"/>
    <property type="molecule type" value="Genomic_DNA"/>
</dbReference>
<dbReference type="GO" id="GO:0000049">
    <property type="term" value="F:tRNA binding"/>
    <property type="evidence" value="ECO:0007669"/>
    <property type="project" value="UniProtKB-UniRule"/>
</dbReference>
<accession>A0A9Q2HFK4</accession>
<dbReference type="SUPFAM" id="SSF69500">
    <property type="entry name" value="DTD-like"/>
    <property type="match status" value="1"/>
</dbReference>
<dbReference type="GO" id="GO:0019478">
    <property type="term" value="P:D-amino acid catabolic process"/>
    <property type="evidence" value="ECO:0007669"/>
    <property type="project" value="UniProtKB-UniRule"/>
</dbReference>
<reference evidence="3 4" key="1">
    <citation type="submission" date="2020-08" db="EMBL/GenBank/DDBJ databases">
        <title>Genomic Encyclopedia of Type Strains, Phase IV (KMG-IV): sequencing the most valuable type-strain genomes for metagenomic binning, comparative biology and taxonomic classification.</title>
        <authorList>
            <person name="Goeker M."/>
        </authorList>
    </citation>
    <scope>NUCLEOTIDE SEQUENCE [LARGE SCALE GENOMIC DNA]</scope>
    <source>
        <strain evidence="3 4">DSM 19163</strain>
    </source>
</reference>
<dbReference type="EC" id="3.1.1.-" evidence="2"/>